<dbReference type="Gene3D" id="3.40.33.10">
    <property type="entry name" value="CAP"/>
    <property type="match status" value="1"/>
</dbReference>
<feature type="signal peptide" evidence="3">
    <location>
        <begin position="1"/>
        <end position="30"/>
    </location>
</feature>
<comment type="similarity">
    <text evidence="1">Belongs to the peptidase C1 family.</text>
</comment>
<dbReference type="InterPro" id="IPR038765">
    <property type="entry name" value="Papain-like_cys_pep_sf"/>
</dbReference>
<dbReference type="GeneID" id="14869530"/>
<dbReference type="KEGG" id="dfa:DFA_08912"/>
<organism evidence="6 7">
    <name type="scientific">Cavenderia fasciculata</name>
    <name type="common">Slime mold</name>
    <name type="synonym">Dictyostelium fasciculatum</name>
    <dbReference type="NCBI Taxonomy" id="261658"/>
    <lineage>
        <taxon>Eukaryota</taxon>
        <taxon>Amoebozoa</taxon>
        <taxon>Evosea</taxon>
        <taxon>Eumycetozoa</taxon>
        <taxon>Dictyostelia</taxon>
        <taxon>Acytosteliales</taxon>
        <taxon>Cavenderiaceae</taxon>
        <taxon>Cavenderia</taxon>
    </lineage>
</organism>
<dbReference type="SMART" id="SM00645">
    <property type="entry name" value="Pept_C1"/>
    <property type="match status" value="1"/>
</dbReference>
<accession>F4Q518</accession>
<evidence type="ECO:0000256" key="3">
    <source>
        <dbReference type="SAM" id="SignalP"/>
    </source>
</evidence>
<dbReference type="Pfam" id="PF00112">
    <property type="entry name" value="Peptidase_C1"/>
    <property type="match status" value="1"/>
</dbReference>
<feature type="compositionally biased region" description="Pro residues" evidence="2">
    <location>
        <begin position="177"/>
        <end position="217"/>
    </location>
</feature>
<dbReference type="Pfam" id="PF00188">
    <property type="entry name" value="CAP"/>
    <property type="match status" value="1"/>
</dbReference>
<evidence type="ECO:0000256" key="2">
    <source>
        <dbReference type="SAM" id="MobiDB-lite"/>
    </source>
</evidence>
<feature type="region of interest" description="Disordered" evidence="2">
    <location>
        <begin position="173"/>
        <end position="231"/>
    </location>
</feature>
<feature type="domain" description="Peptidase C1A papain C-terminal" evidence="5">
    <location>
        <begin position="219"/>
        <end position="423"/>
    </location>
</feature>
<dbReference type="PANTHER" id="PTHR12411">
    <property type="entry name" value="CYSTEINE PROTEASE FAMILY C1-RELATED"/>
    <property type="match status" value="1"/>
</dbReference>
<dbReference type="InterPro" id="IPR039417">
    <property type="entry name" value="Peptidase_C1A_papain-like"/>
</dbReference>
<dbReference type="InterPro" id="IPR035940">
    <property type="entry name" value="CAP_sf"/>
</dbReference>
<gene>
    <name evidence="6" type="ORF">DFA_08912</name>
</gene>
<dbReference type="MEROPS" id="C01.070"/>
<dbReference type="SUPFAM" id="SSF55797">
    <property type="entry name" value="PR-1-like"/>
    <property type="match status" value="1"/>
</dbReference>
<dbReference type="SUPFAM" id="SSF54001">
    <property type="entry name" value="Cysteine proteinases"/>
    <property type="match status" value="1"/>
</dbReference>
<evidence type="ECO:0000313" key="7">
    <source>
        <dbReference type="Proteomes" id="UP000007797"/>
    </source>
</evidence>
<feature type="chain" id="PRO_5018645716" description="Gamete and mating-type specific protein A" evidence="3">
    <location>
        <begin position="31"/>
        <end position="424"/>
    </location>
</feature>
<dbReference type="RefSeq" id="XP_004356395.1">
    <property type="nucleotide sequence ID" value="XM_004356342.1"/>
</dbReference>
<dbReference type="AlphaFoldDB" id="F4Q518"/>
<dbReference type="Gene3D" id="3.90.70.10">
    <property type="entry name" value="Cysteine proteinases"/>
    <property type="match status" value="1"/>
</dbReference>
<evidence type="ECO:0000259" key="5">
    <source>
        <dbReference type="SMART" id="SM00645"/>
    </source>
</evidence>
<dbReference type="InterPro" id="IPR014044">
    <property type="entry name" value="CAP_dom"/>
</dbReference>
<proteinExistence type="inferred from homology"/>
<dbReference type="CDD" id="cd02248">
    <property type="entry name" value="Peptidase_C1A"/>
    <property type="match status" value="1"/>
</dbReference>
<keyword evidence="3" id="KW-0732">Signal</keyword>
<dbReference type="OMA" id="WNTTIAT"/>
<reference evidence="7" key="1">
    <citation type="journal article" date="2011" name="Genome Res.">
        <title>Phylogeny-wide analysis of social amoeba genomes highlights ancient origins for complex intercellular communication.</title>
        <authorList>
            <person name="Heidel A.J."/>
            <person name="Lawal H.M."/>
            <person name="Felder M."/>
            <person name="Schilde C."/>
            <person name="Helps N.R."/>
            <person name="Tunggal B."/>
            <person name="Rivero F."/>
            <person name="John U."/>
            <person name="Schleicher M."/>
            <person name="Eichinger L."/>
            <person name="Platzer M."/>
            <person name="Noegel A.A."/>
            <person name="Schaap P."/>
            <person name="Gloeckner G."/>
        </authorList>
    </citation>
    <scope>NUCLEOTIDE SEQUENCE [LARGE SCALE GENOMIC DNA]</scope>
    <source>
        <strain evidence="7">SH3</strain>
    </source>
</reference>
<dbReference type="InterPro" id="IPR025660">
    <property type="entry name" value="Pept_his_AS"/>
</dbReference>
<evidence type="ECO:0000256" key="1">
    <source>
        <dbReference type="ARBA" id="ARBA00008455"/>
    </source>
</evidence>
<dbReference type="OrthoDB" id="17464at2759"/>
<dbReference type="InterPro" id="IPR000169">
    <property type="entry name" value="Pept_cys_AS"/>
</dbReference>
<dbReference type="GO" id="GO:0006508">
    <property type="term" value="P:proteolysis"/>
    <property type="evidence" value="ECO:0007669"/>
    <property type="project" value="InterPro"/>
</dbReference>
<protein>
    <recommendedName>
        <fullName evidence="8">Gamete and mating-type specific protein A</fullName>
    </recommendedName>
</protein>
<dbReference type="PROSITE" id="PS00639">
    <property type="entry name" value="THIOL_PROTEASE_HIS"/>
    <property type="match status" value="1"/>
</dbReference>
<evidence type="ECO:0000259" key="4">
    <source>
        <dbReference type="SMART" id="SM00198"/>
    </source>
</evidence>
<dbReference type="InterPro" id="IPR000668">
    <property type="entry name" value="Peptidase_C1A_C"/>
</dbReference>
<sequence>MYVLMKSLFISLLIFALYSVVMVSSQLSSADQTTIFNQHNAWRSNPSPAAKGTIKPLVWNTTIATTLQAHMNKCDGRFSPSALQGIVGEFRISMSPSLNVPSMLNFLNATRSYFNWSTKACSPGSCLHNYAVWNTTTSFACGYKQCNGSHYIMCDYFPRGGFSGVWPYTPSSIPAPTTTPTPTNTPTPTTTPKPTTTPTPTTTPKPTTTPTPAPTSAPAPGSIDWRSKSTPVRNQGGCGSCYIFGALAVAEARNKIKTGLDIDLSEQNVLNCYSNGCNGGWPMTVFQLMQPVGVEYENTLPYTAVKQATCSNSTQPRFRWTSQANMAGVTKQHFLDALKAGPVVVALFADGGFQSYGSGVYSCPEQYTGVNHAVVLTGYDASKDAWIIKNSWGTSWGSVGGYIYLSAANDRCNMMKYAGSYVTI</sequence>
<name>F4Q518_CACFS</name>
<dbReference type="EMBL" id="GL883021">
    <property type="protein sequence ID" value="EGG17911.1"/>
    <property type="molecule type" value="Genomic_DNA"/>
</dbReference>
<evidence type="ECO:0000313" key="6">
    <source>
        <dbReference type="EMBL" id="EGG17911.1"/>
    </source>
</evidence>
<dbReference type="GO" id="GO:0008234">
    <property type="term" value="F:cysteine-type peptidase activity"/>
    <property type="evidence" value="ECO:0007669"/>
    <property type="project" value="InterPro"/>
</dbReference>
<dbReference type="STRING" id="1054147.F4Q518"/>
<dbReference type="InterPro" id="IPR013128">
    <property type="entry name" value="Peptidase_C1A"/>
</dbReference>
<feature type="domain" description="SCP" evidence="4">
    <location>
        <begin position="30"/>
        <end position="164"/>
    </location>
</feature>
<dbReference type="SMART" id="SM00198">
    <property type="entry name" value="SCP"/>
    <property type="match status" value="1"/>
</dbReference>
<evidence type="ECO:0008006" key="8">
    <source>
        <dbReference type="Google" id="ProtNLM"/>
    </source>
</evidence>
<keyword evidence="7" id="KW-1185">Reference proteome</keyword>
<dbReference type="PROSITE" id="PS00139">
    <property type="entry name" value="THIOL_PROTEASE_CYS"/>
    <property type="match status" value="1"/>
</dbReference>
<dbReference type="Proteomes" id="UP000007797">
    <property type="component" value="Unassembled WGS sequence"/>
</dbReference>